<feature type="domain" description="Anaphase-promoting complex subunit 4-like WD40" evidence="6">
    <location>
        <begin position="24"/>
        <end position="128"/>
    </location>
</feature>
<evidence type="ECO:0000313" key="9">
    <source>
        <dbReference type="Proteomes" id="UP000285326"/>
    </source>
</evidence>
<evidence type="ECO:0000259" key="6">
    <source>
        <dbReference type="Pfam" id="PF12894"/>
    </source>
</evidence>
<dbReference type="Pfam" id="PF12896">
    <property type="entry name" value="ANAPC4"/>
    <property type="match status" value="1"/>
</dbReference>
<evidence type="ECO:0000256" key="5">
    <source>
        <dbReference type="ARBA" id="ARBA00023306"/>
    </source>
</evidence>
<keyword evidence="5" id="KW-0131">Cell cycle</keyword>
<dbReference type="Pfam" id="PF12894">
    <property type="entry name" value="ANAPC4_WD40"/>
    <property type="match status" value="1"/>
</dbReference>
<proteinExistence type="predicted"/>
<dbReference type="InterPro" id="IPR024790">
    <property type="entry name" value="APC4_long_dom"/>
</dbReference>
<evidence type="ECO:0000256" key="4">
    <source>
        <dbReference type="ARBA" id="ARBA00022786"/>
    </source>
</evidence>
<dbReference type="Gene3D" id="2.130.10.10">
    <property type="entry name" value="YVTN repeat-like/Quinoprotein amine dehydrogenase"/>
    <property type="match status" value="1"/>
</dbReference>
<feature type="domain" description="Anaphase-promoting complex subunit 4 long" evidence="7">
    <location>
        <begin position="276"/>
        <end position="476"/>
    </location>
</feature>
<dbReference type="GO" id="GO:0034399">
    <property type="term" value="C:nuclear periphery"/>
    <property type="evidence" value="ECO:0007669"/>
    <property type="project" value="TreeGrafter"/>
</dbReference>
<keyword evidence="4" id="KW-0833">Ubl conjugation pathway</keyword>
<dbReference type="GO" id="GO:0005680">
    <property type="term" value="C:anaphase-promoting complex"/>
    <property type="evidence" value="ECO:0007669"/>
    <property type="project" value="InterPro"/>
</dbReference>
<dbReference type="Proteomes" id="UP000285326">
    <property type="component" value="Unassembled WGS sequence"/>
</dbReference>
<dbReference type="InterPro" id="IPR011044">
    <property type="entry name" value="Quino_amine_DH_bsu"/>
</dbReference>
<evidence type="ECO:0000256" key="2">
    <source>
        <dbReference type="ARBA" id="ARBA00022618"/>
    </source>
</evidence>
<organism evidence="8 9">
    <name type="scientific">Golovinomyces cichoracearum</name>
    <dbReference type="NCBI Taxonomy" id="62708"/>
    <lineage>
        <taxon>Eukaryota</taxon>
        <taxon>Fungi</taxon>
        <taxon>Dikarya</taxon>
        <taxon>Ascomycota</taxon>
        <taxon>Pezizomycotina</taxon>
        <taxon>Leotiomycetes</taxon>
        <taxon>Erysiphales</taxon>
        <taxon>Erysiphaceae</taxon>
        <taxon>Golovinomyces</taxon>
    </lineage>
</organism>
<name>A0A420IWE7_9PEZI</name>
<reference evidence="8 9" key="1">
    <citation type="journal article" date="2018" name="BMC Genomics">
        <title>Comparative genome analyses reveal sequence features reflecting distinct modes of host-adaptation between dicot and monocot powdery mildew.</title>
        <authorList>
            <person name="Wu Y."/>
            <person name="Ma X."/>
            <person name="Pan Z."/>
            <person name="Kale S.D."/>
            <person name="Song Y."/>
            <person name="King H."/>
            <person name="Zhang Q."/>
            <person name="Presley C."/>
            <person name="Deng X."/>
            <person name="Wei C.I."/>
            <person name="Xiao S."/>
        </authorList>
    </citation>
    <scope>NUCLEOTIDE SEQUENCE [LARGE SCALE GENOMIC DNA]</scope>
    <source>
        <strain evidence="8">UMSG1</strain>
    </source>
</reference>
<evidence type="ECO:0000259" key="7">
    <source>
        <dbReference type="Pfam" id="PF12896"/>
    </source>
</evidence>
<dbReference type="PANTHER" id="PTHR13260:SF0">
    <property type="entry name" value="ANAPHASE-PROMOTING COMPLEX SUBUNIT 4"/>
    <property type="match status" value="1"/>
</dbReference>
<comment type="caution">
    <text evidence="8">The sequence shown here is derived from an EMBL/GenBank/DDBJ whole genome shotgun (WGS) entry which is preliminary data.</text>
</comment>
<dbReference type="SUPFAM" id="SSF50969">
    <property type="entry name" value="YVTN repeat-like/Quinoprotein amine dehydrogenase"/>
    <property type="match status" value="1"/>
</dbReference>
<dbReference type="AlphaFoldDB" id="A0A420IWE7"/>
<dbReference type="PANTHER" id="PTHR13260">
    <property type="entry name" value="ANAPHASE PROMOTING COMPLEX SUBUNIT 4 APC4"/>
    <property type="match status" value="1"/>
</dbReference>
<dbReference type="InterPro" id="IPR036322">
    <property type="entry name" value="WD40_repeat_dom_sf"/>
</dbReference>
<dbReference type="EMBL" id="MCBS01020765">
    <property type="protein sequence ID" value="RKF78864.1"/>
    <property type="molecule type" value="Genomic_DNA"/>
</dbReference>
<keyword evidence="3" id="KW-0498">Mitosis</keyword>
<evidence type="ECO:0000256" key="1">
    <source>
        <dbReference type="ARBA" id="ARBA00016067"/>
    </source>
</evidence>
<dbReference type="InterPro" id="IPR024789">
    <property type="entry name" value="APC4"/>
</dbReference>
<accession>A0A420IWE7</accession>
<dbReference type="InterPro" id="IPR015943">
    <property type="entry name" value="WD40/YVTN_repeat-like_dom_sf"/>
</dbReference>
<keyword evidence="2" id="KW-0132">Cell division</keyword>
<protein>
    <recommendedName>
        <fullName evidence="1">Anaphase-promoting complex subunit 4</fullName>
    </recommendedName>
</protein>
<dbReference type="GO" id="GO:0051301">
    <property type="term" value="P:cell division"/>
    <property type="evidence" value="ECO:0007669"/>
    <property type="project" value="UniProtKB-KW"/>
</dbReference>
<dbReference type="GO" id="GO:0070979">
    <property type="term" value="P:protein K11-linked ubiquitination"/>
    <property type="evidence" value="ECO:0007669"/>
    <property type="project" value="TreeGrafter"/>
</dbReference>
<dbReference type="InterPro" id="IPR024977">
    <property type="entry name" value="Apc4-like_WD40_dom"/>
</dbReference>
<dbReference type="GO" id="GO:0031145">
    <property type="term" value="P:anaphase-promoting complex-dependent catabolic process"/>
    <property type="evidence" value="ECO:0007669"/>
    <property type="project" value="InterPro"/>
</dbReference>
<evidence type="ECO:0000313" key="8">
    <source>
        <dbReference type="EMBL" id="RKF78864.1"/>
    </source>
</evidence>
<sequence length="820" mass="92673">MDSQEVRLLSEKSLSQAVSHGLINYCPSMDLVALCTEESHVCVYRLNGQLVYENRNANATTKRSIGLRVDCIQWKPNGLINFIGRLFATAWSDGSVQLISPESSKIVYQFPNDGYHVSGVTCMGWSSNQIISAASSHLNLTRHIEKYFQSDEYLGQASDLPDLPRELSLISIETSLPKLSTLPSGGESDEIFCSRSSLDALFNPFDPKDNKAVDVLIFGTKEGKIHIIIYDSFFIGSFDSPAVGDGSSYLVLHATQQQSSTHALILKPHESENIYFVAMDLRFISAPGGNLSLLASRSTALQNLLRYIHQVQLLLITEWKSSRELPSKFLRNINERLGEKYQCDIVQALCHSLATGHIFQSVKEWLIDEVSERGHKRWDKAVMTGLENLKRVVHENMLPALERFSVILSRFFGISKFEHNSEETIGFTSQQITLLMESVACLHLVSSKILMQVVDEIELFTSFSAWLRYLIDQLASGSNLTDESNEKESSIDHNKVLLYLQTSMTSSILTDHFVQSSQPNSEEQENTKNSSTKFCGDVLFKTIDQELKKQKQGLPCNRSILSLDFLCSNLSTKAQALFSKIAETEKCNVYFGNEHLVGTAEPNSPMDLILNMKENSKNFPSYFAFVPKGLNHCGEIKYIFLGENLMMIDSNSNSIDAFTLQLGKGIIIDLKFSDEDSLIVLWKDSESTKILSLPYKDGETTIKDQGNKNLKRNDNIIKFNFLPYHPTSTPNSVPELLPITNFSNDEVVRNFSNQDLYQFPISTENGEIDEKFFPGRLCVRKNERNYERPLRGKTDRKDNQRLLLLSQDGLRYKVLQYNPQ</sequence>
<evidence type="ECO:0000256" key="3">
    <source>
        <dbReference type="ARBA" id="ARBA00022776"/>
    </source>
</evidence>
<dbReference type="SUPFAM" id="SSF50978">
    <property type="entry name" value="WD40 repeat-like"/>
    <property type="match status" value="1"/>
</dbReference>
<gene>
    <name evidence="8" type="ORF">GcM1_207014</name>
</gene>